<accession>A0ABQ9GTE6</accession>
<dbReference type="EMBL" id="JARBHB010000009">
    <property type="protein sequence ID" value="KAJ8875311.1"/>
    <property type="molecule type" value="Genomic_DNA"/>
</dbReference>
<reference evidence="1 2" key="1">
    <citation type="submission" date="2023-02" db="EMBL/GenBank/DDBJ databases">
        <title>LHISI_Scaffold_Assembly.</title>
        <authorList>
            <person name="Stuart O.P."/>
            <person name="Cleave R."/>
            <person name="Magrath M.J.L."/>
            <person name="Mikheyev A.S."/>
        </authorList>
    </citation>
    <scope>NUCLEOTIDE SEQUENCE [LARGE SCALE GENOMIC DNA]</scope>
    <source>
        <strain evidence="1">Daus_M_001</strain>
        <tissue evidence="1">Leg muscle</tissue>
    </source>
</reference>
<sequence>MGRITAGGEARAFLCTRRAGTISAAIQPTCVRRPGEQQSDTDALVLDVVHNKPQLQHVNIKVTAWVLIKKEGKPLPTIVKFASYGRRNGVFRAKRFLAKSGVTIREELALLHVAIAKCGLHDVWTGDVLSPPVSNCVRSPQLTLFLPILILYRLITSIPGLCCVTLMKRGEVLRHCVRMKISISESWLKPSLSTMLVNHLFI</sequence>
<comment type="caution">
    <text evidence="1">The sequence shown here is derived from an EMBL/GenBank/DDBJ whole genome shotgun (WGS) entry which is preliminary data.</text>
</comment>
<proteinExistence type="predicted"/>
<dbReference type="Proteomes" id="UP001159363">
    <property type="component" value="Chromosome 8"/>
</dbReference>
<evidence type="ECO:0000313" key="1">
    <source>
        <dbReference type="EMBL" id="KAJ8875311.1"/>
    </source>
</evidence>
<protein>
    <submittedName>
        <fullName evidence="1">Uncharacterized protein</fullName>
    </submittedName>
</protein>
<keyword evidence="2" id="KW-1185">Reference proteome</keyword>
<gene>
    <name evidence="1" type="ORF">PR048_023206</name>
</gene>
<name>A0ABQ9GTE6_9NEOP</name>
<organism evidence="1 2">
    <name type="scientific">Dryococelus australis</name>
    <dbReference type="NCBI Taxonomy" id="614101"/>
    <lineage>
        <taxon>Eukaryota</taxon>
        <taxon>Metazoa</taxon>
        <taxon>Ecdysozoa</taxon>
        <taxon>Arthropoda</taxon>
        <taxon>Hexapoda</taxon>
        <taxon>Insecta</taxon>
        <taxon>Pterygota</taxon>
        <taxon>Neoptera</taxon>
        <taxon>Polyneoptera</taxon>
        <taxon>Phasmatodea</taxon>
        <taxon>Verophasmatodea</taxon>
        <taxon>Anareolatae</taxon>
        <taxon>Phasmatidae</taxon>
        <taxon>Eurycanthinae</taxon>
        <taxon>Dryococelus</taxon>
    </lineage>
</organism>
<evidence type="ECO:0000313" key="2">
    <source>
        <dbReference type="Proteomes" id="UP001159363"/>
    </source>
</evidence>